<dbReference type="RefSeq" id="XP_020637941.2">
    <property type="nucleotide sequence ID" value="XM_020782282.2"/>
</dbReference>
<feature type="transmembrane region" description="Helical" evidence="1">
    <location>
        <begin position="157"/>
        <end position="179"/>
    </location>
</feature>
<dbReference type="GeneID" id="110073276"/>
<evidence type="ECO:0000313" key="5">
    <source>
        <dbReference type="RefSeq" id="XP_020637941.2"/>
    </source>
</evidence>
<feature type="chain" id="PRO_5045507855" evidence="2">
    <location>
        <begin position="32"/>
        <end position="228"/>
    </location>
</feature>
<dbReference type="AlphaFoldDB" id="A0A6J0SNJ7"/>
<dbReference type="SMART" id="SM00208">
    <property type="entry name" value="TNFR"/>
    <property type="match status" value="1"/>
</dbReference>
<evidence type="ECO:0000259" key="3">
    <source>
        <dbReference type="SMART" id="SM00208"/>
    </source>
</evidence>
<dbReference type="Gene3D" id="2.10.50.10">
    <property type="entry name" value="Tumor Necrosis Factor Receptor, subunit A, domain 2"/>
    <property type="match status" value="1"/>
</dbReference>
<keyword evidence="5" id="KW-0675">Receptor</keyword>
<dbReference type="OrthoDB" id="9374769at2759"/>
<keyword evidence="1" id="KW-0812">Transmembrane</keyword>
<organism evidence="4 5">
    <name type="scientific">Pogona vitticeps</name>
    <name type="common">central bearded dragon</name>
    <dbReference type="NCBI Taxonomy" id="103695"/>
    <lineage>
        <taxon>Eukaryota</taxon>
        <taxon>Metazoa</taxon>
        <taxon>Chordata</taxon>
        <taxon>Craniata</taxon>
        <taxon>Vertebrata</taxon>
        <taxon>Euteleostomi</taxon>
        <taxon>Lepidosauria</taxon>
        <taxon>Squamata</taxon>
        <taxon>Bifurcata</taxon>
        <taxon>Unidentata</taxon>
        <taxon>Episquamata</taxon>
        <taxon>Toxicofera</taxon>
        <taxon>Iguania</taxon>
        <taxon>Acrodonta</taxon>
        <taxon>Agamidae</taxon>
        <taxon>Amphibolurinae</taxon>
        <taxon>Pogona</taxon>
    </lineage>
</organism>
<proteinExistence type="predicted"/>
<reference evidence="5" key="1">
    <citation type="submission" date="2025-08" db="UniProtKB">
        <authorList>
            <consortium name="RefSeq"/>
        </authorList>
    </citation>
    <scope>IDENTIFICATION</scope>
</reference>
<accession>A0A6J0SNJ7</accession>
<keyword evidence="4" id="KW-1185">Reference proteome</keyword>
<dbReference type="InterPro" id="IPR001368">
    <property type="entry name" value="TNFR/NGFR_Cys_rich_reg"/>
</dbReference>
<evidence type="ECO:0000313" key="4">
    <source>
        <dbReference type="Proteomes" id="UP001652642"/>
    </source>
</evidence>
<gene>
    <name evidence="5" type="primary">TNFRSF18</name>
</gene>
<dbReference type="Proteomes" id="UP001652642">
    <property type="component" value="Chromosome 7"/>
</dbReference>
<sequence>MMGSPSPSRPDRCLFCFLAFWFCMKLGVTIQKEVEPICCIQSPQGAHPNSCGACGLGECCADKQCTQCRKLPKCQEGEEIFCSGTLDFRYSCKQCPNGTYLDTKNGCCVPWTDCETLGLRTHRPGNRTHNVRCGQEPETVAAQPDCATAAESTVTTILTVLTAAGIFVLVLLTFILIICTWRQKETLPLDEEPESANQPRPLGAQLLREDTYSCQFPEEEQGCKMEEE</sequence>
<evidence type="ECO:0000256" key="1">
    <source>
        <dbReference type="SAM" id="Phobius"/>
    </source>
</evidence>
<dbReference type="InterPro" id="IPR053107">
    <property type="entry name" value="TNFRSF18"/>
</dbReference>
<dbReference type="PANTHER" id="PTHR47388:SF1">
    <property type="entry name" value="TUMOR NECROSIS FACTOR RECEPTOR SUPERFAMILY MEMBER 18"/>
    <property type="match status" value="1"/>
</dbReference>
<keyword evidence="2" id="KW-0732">Signal</keyword>
<dbReference type="CTD" id="8784"/>
<dbReference type="GO" id="GO:0009897">
    <property type="term" value="C:external side of plasma membrane"/>
    <property type="evidence" value="ECO:0007669"/>
    <property type="project" value="TreeGrafter"/>
</dbReference>
<keyword evidence="1" id="KW-0472">Membrane</keyword>
<feature type="signal peptide" evidence="2">
    <location>
        <begin position="1"/>
        <end position="31"/>
    </location>
</feature>
<keyword evidence="1" id="KW-1133">Transmembrane helix</keyword>
<protein>
    <submittedName>
        <fullName evidence="5">Tumor necrosis factor receptor superfamily member 18</fullName>
    </submittedName>
</protein>
<dbReference type="PANTHER" id="PTHR47388">
    <property type="entry name" value="TUMOR NECROSIS FACTOR RECEPTOR SUPERFAMILY MEMBER 18"/>
    <property type="match status" value="1"/>
</dbReference>
<dbReference type="InParanoid" id="A0A6J0SNJ7"/>
<dbReference type="GO" id="GO:0045785">
    <property type="term" value="P:positive regulation of cell adhesion"/>
    <property type="evidence" value="ECO:0007669"/>
    <property type="project" value="TreeGrafter"/>
</dbReference>
<name>A0A6J0SNJ7_9SAUR</name>
<evidence type="ECO:0000256" key="2">
    <source>
        <dbReference type="SAM" id="SignalP"/>
    </source>
</evidence>
<dbReference type="KEGG" id="pvt:110073276"/>
<feature type="domain" description="TNFR-Cys" evidence="3">
    <location>
        <begin position="95"/>
        <end position="133"/>
    </location>
</feature>